<name>A0ABQ6H1Y5_9GAMM</name>
<sequence length="633" mass="71070">MEPLSFDFPTDDTQDIARYQSFSQANERLANLQPIDYYFAEHVCQVLGTHNALVFHLAIACHQHLQNGHTCLPINEVANTYLGQAFDEHEQSISHQGYLIPQPHVIDETLARFPELSSGESLMVLHNQHLYLRRYYLFEQQLSQALSDKRAIVQGEDQNLIKQVIGQLFQENHTDTETIDWQKIAVANALNKNFVVIAGGPGTGKTYTVTKLLAALIMLHQKQSSAERLNIALSAPTGKAAQRLSESIVDAIDGFKGNIDLDVLSDIPTDAQTIHRLLGVRNNDVNFKHNQDNLLPVDVLLVDEASMIDLALMTRIFRALPAHAKVILLGDADQLPSVASGSVLADIAPRPHQGYTQQNTKFLTHVLDQNLSGLCAKDQTNTSDHLTILQHSRRFDGQGGIGVVAKRVIEGDAKAAWQRLENDPSNQVSLMRSSTDNWLTSMAEKYYRPLLTESDIEVAFKQLAMFRILVAMRKGDFGVERLNQRIIEYFINAQFIDGSQAFKKQPMYHGMPIMITENHHKMGLYNGDIGLVWQQNGQLVVLFEQSQGYKSVIPSRLPSFEVVYAMTIHKTQGSEFNHVLMALPDANQHKLLTRELLYTGITRAKKQLSIVSSMETWQQGVKAQVVRHSQLVL</sequence>
<dbReference type="InterPro" id="IPR041851">
    <property type="entry name" value="RecD_N_sf"/>
</dbReference>
<dbReference type="InterPro" id="IPR006344">
    <property type="entry name" value="RecD"/>
</dbReference>
<feature type="domain" description="RecBCD enzyme subunit RecD N-terminal" evidence="13">
    <location>
        <begin position="31"/>
        <end position="131"/>
    </location>
</feature>
<protein>
    <recommendedName>
        <fullName evidence="11">RecBCD enzyme subunit RecD</fullName>
        <ecNumber evidence="11">5.6.2.3</ecNumber>
    </recommendedName>
    <alternativeName>
        <fullName evidence="11">DNA 5'-3' helicase subunit RecD</fullName>
    </alternativeName>
    <alternativeName>
        <fullName evidence="11">Exonuclease V subunit RecD</fullName>
        <shortName evidence="11">ExoV subunit RecD</shortName>
    </alternativeName>
    <alternativeName>
        <fullName evidence="11">Helicase/nuclease RecBCD subunit RecD</fullName>
    </alternativeName>
</protein>
<evidence type="ECO:0000313" key="15">
    <source>
        <dbReference type="Proteomes" id="UP001157133"/>
    </source>
</evidence>
<keyword evidence="6 11" id="KW-0269">Exonuclease</keyword>
<dbReference type="InterPro" id="IPR049550">
    <property type="entry name" value="RecD_N"/>
</dbReference>
<keyword evidence="5 11" id="KW-0347">Helicase</keyword>
<comment type="similarity">
    <text evidence="11">Belongs to the RecD family.</text>
</comment>
<dbReference type="RefSeq" id="WP_284207576.1">
    <property type="nucleotide sequence ID" value="NZ_BSSU01000008.1"/>
</dbReference>
<dbReference type="Gene3D" id="1.10.10.1020">
    <property type="entry name" value="RecBCD complex, subunit RecD, N-terminal domain"/>
    <property type="match status" value="1"/>
</dbReference>
<keyword evidence="7 11" id="KW-0067">ATP-binding</keyword>
<evidence type="ECO:0000256" key="7">
    <source>
        <dbReference type="ARBA" id="ARBA00022840"/>
    </source>
</evidence>
<evidence type="ECO:0000256" key="1">
    <source>
        <dbReference type="ARBA" id="ARBA00022722"/>
    </source>
</evidence>
<evidence type="ECO:0000256" key="5">
    <source>
        <dbReference type="ARBA" id="ARBA00022806"/>
    </source>
</evidence>
<keyword evidence="1 11" id="KW-0540">Nuclease</keyword>
<dbReference type="InterPro" id="IPR050534">
    <property type="entry name" value="Coronavir_polyprotein_1ab"/>
</dbReference>
<keyword evidence="3 11" id="KW-0227">DNA damage</keyword>
<dbReference type="CDD" id="cd17933">
    <property type="entry name" value="DEXSc_RecD-like"/>
    <property type="match status" value="1"/>
</dbReference>
<evidence type="ECO:0000256" key="3">
    <source>
        <dbReference type="ARBA" id="ARBA00022763"/>
    </source>
</evidence>
<comment type="subunit">
    <text evidence="11">Heterotrimer of RecB, RecC and RecD. All subunits contribute to DNA-binding.</text>
</comment>
<proteinExistence type="inferred from homology"/>
<keyword evidence="9 11" id="KW-0234">DNA repair</keyword>
<dbReference type="PANTHER" id="PTHR43788">
    <property type="entry name" value="DNA2/NAM7 HELICASE FAMILY MEMBER"/>
    <property type="match status" value="1"/>
</dbReference>
<dbReference type="InterPro" id="IPR027785">
    <property type="entry name" value="UvrD-like_helicase_C"/>
</dbReference>
<accession>A0ABQ6H1Y5</accession>
<evidence type="ECO:0000256" key="10">
    <source>
        <dbReference type="ARBA" id="ARBA00023235"/>
    </source>
</evidence>
<feature type="domain" description="UvrD-like helicase C-terminal" evidence="12">
    <location>
        <begin position="563"/>
        <end position="611"/>
    </location>
</feature>
<dbReference type="EMBL" id="BSSU01000008">
    <property type="protein sequence ID" value="GLX82213.1"/>
    <property type="molecule type" value="Genomic_DNA"/>
</dbReference>
<feature type="binding site" evidence="11">
    <location>
        <begin position="199"/>
        <end position="206"/>
    </location>
    <ligand>
        <name>ATP</name>
        <dbReference type="ChEBI" id="CHEBI:30616"/>
    </ligand>
</feature>
<dbReference type="SUPFAM" id="SSF52540">
    <property type="entry name" value="P-loop containing nucleoside triphosphate hydrolases"/>
    <property type="match status" value="1"/>
</dbReference>
<dbReference type="NCBIfam" id="TIGR01447">
    <property type="entry name" value="recD"/>
    <property type="match status" value="1"/>
</dbReference>
<comment type="miscellaneous">
    <text evidence="11">In the RecBCD complex, RecB has a slow 3'-5' helicase, an exonuclease activity and loads RecA onto ssDNA, RecD has a fast 5'-3' helicase activity, while RecC stimulates the ATPase and processivity of the RecB helicase and contributes to recognition of the Chi site.</text>
</comment>
<dbReference type="EC" id="5.6.2.3" evidence="11"/>
<dbReference type="Pfam" id="PF21185">
    <property type="entry name" value="RecD_N"/>
    <property type="match status" value="1"/>
</dbReference>
<comment type="function">
    <text evidence="11">A helicase/nuclease that prepares dsDNA breaks (DSB) for recombinational DNA repair. Binds to DSBs and unwinds DNA via a highly rapid and processive ATP-dependent bidirectional helicase activity. Unwinds dsDNA until it encounters a Chi (crossover hotspot instigator) sequence from the 3' direction. Cuts ssDNA a few nucleotides 3' to the Chi site. The properties and activities of the enzyme are changed at Chi. The Chi-altered holoenzyme produces a long 3'-ssDNA overhang and facilitates RecA-binding to the ssDNA for homologous DNA recombination and repair. Holoenzyme degrades any linearized DNA that is unable to undergo homologous recombination. In the holoenzyme this subunit has ssDNA-dependent ATPase and 5'-3' helicase activity. When added to pre-assembled RecBC greatly stimulates nuclease activity and augments holoenzyme processivity. Negatively regulates the RecA-loading ability of RecBCD.</text>
</comment>
<dbReference type="Pfam" id="PF13245">
    <property type="entry name" value="AAA_19"/>
    <property type="match status" value="1"/>
</dbReference>
<evidence type="ECO:0000256" key="6">
    <source>
        <dbReference type="ARBA" id="ARBA00022839"/>
    </source>
</evidence>
<evidence type="ECO:0000313" key="14">
    <source>
        <dbReference type="EMBL" id="GLX82213.1"/>
    </source>
</evidence>
<evidence type="ECO:0000256" key="4">
    <source>
        <dbReference type="ARBA" id="ARBA00022801"/>
    </source>
</evidence>
<keyword evidence="2 11" id="KW-0547">Nucleotide-binding</keyword>
<dbReference type="PANTHER" id="PTHR43788:SF6">
    <property type="entry name" value="DNA HELICASE B"/>
    <property type="match status" value="1"/>
</dbReference>
<keyword evidence="8 11" id="KW-0238">DNA-binding</keyword>
<comment type="catalytic activity">
    <reaction evidence="11">
        <text>ATP + H2O = ADP + phosphate + H(+)</text>
        <dbReference type="Rhea" id="RHEA:13065"/>
        <dbReference type="ChEBI" id="CHEBI:15377"/>
        <dbReference type="ChEBI" id="CHEBI:15378"/>
        <dbReference type="ChEBI" id="CHEBI:30616"/>
        <dbReference type="ChEBI" id="CHEBI:43474"/>
        <dbReference type="ChEBI" id="CHEBI:456216"/>
        <dbReference type="EC" id="5.6.2.3"/>
    </reaction>
</comment>
<dbReference type="Gene3D" id="3.40.50.300">
    <property type="entry name" value="P-loop containing nucleotide triphosphate hydrolases"/>
    <property type="match status" value="3"/>
</dbReference>
<dbReference type="InterPro" id="IPR027417">
    <property type="entry name" value="P-loop_NTPase"/>
</dbReference>
<organism evidence="14 15">
    <name type="scientific">Thalassotalea eurytherma</name>
    <dbReference type="NCBI Taxonomy" id="1144278"/>
    <lineage>
        <taxon>Bacteria</taxon>
        <taxon>Pseudomonadati</taxon>
        <taxon>Pseudomonadota</taxon>
        <taxon>Gammaproteobacteria</taxon>
        <taxon>Alteromonadales</taxon>
        <taxon>Colwelliaceae</taxon>
        <taxon>Thalassotalea</taxon>
    </lineage>
</organism>
<evidence type="ECO:0000259" key="13">
    <source>
        <dbReference type="Pfam" id="PF21185"/>
    </source>
</evidence>
<reference evidence="14 15" key="1">
    <citation type="submission" date="2023-03" db="EMBL/GenBank/DDBJ databases">
        <title>Draft genome sequence of Thalassotalea eurytherma JCM 18482T.</title>
        <authorList>
            <person name="Sawabe T."/>
        </authorList>
    </citation>
    <scope>NUCLEOTIDE SEQUENCE [LARGE SCALE GENOMIC DNA]</scope>
    <source>
        <strain evidence="14 15">JCM 18482</strain>
    </source>
</reference>
<gene>
    <name evidence="11 14" type="primary">recD</name>
    <name evidence="14" type="ORF">theurythT_16650</name>
</gene>
<evidence type="ECO:0000256" key="9">
    <source>
        <dbReference type="ARBA" id="ARBA00023204"/>
    </source>
</evidence>
<keyword evidence="10 11" id="KW-0413">Isomerase</keyword>
<keyword evidence="15" id="KW-1185">Reference proteome</keyword>
<dbReference type="Proteomes" id="UP001157133">
    <property type="component" value="Unassembled WGS sequence"/>
</dbReference>
<comment type="caution">
    <text evidence="14">The sequence shown here is derived from an EMBL/GenBank/DDBJ whole genome shotgun (WGS) entry which is preliminary data.</text>
</comment>
<evidence type="ECO:0000259" key="12">
    <source>
        <dbReference type="Pfam" id="PF13538"/>
    </source>
</evidence>
<evidence type="ECO:0000256" key="2">
    <source>
        <dbReference type="ARBA" id="ARBA00022741"/>
    </source>
</evidence>
<dbReference type="Pfam" id="PF13538">
    <property type="entry name" value="UvrD_C_2"/>
    <property type="match status" value="1"/>
</dbReference>
<dbReference type="HAMAP" id="MF_01487">
    <property type="entry name" value="RecD"/>
    <property type="match status" value="1"/>
</dbReference>
<dbReference type="CDD" id="cd18809">
    <property type="entry name" value="SF1_C_RecD"/>
    <property type="match status" value="1"/>
</dbReference>
<evidence type="ECO:0000256" key="11">
    <source>
        <dbReference type="HAMAP-Rule" id="MF_01487"/>
    </source>
</evidence>
<evidence type="ECO:0000256" key="8">
    <source>
        <dbReference type="ARBA" id="ARBA00023125"/>
    </source>
</evidence>
<keyword evidence="4 11" id="KW-0378">Hydrolase</keyword>